<dbReference type="InterPro" id="IPR014980">
    <property type="entry name" value="DOPA_dioxygen"/>
</dbReference>
<name>A0A3M7LTH1_9PLEO</name>
<evidence type="ECO:0000256" key="1">
    <source>
        <dbReference type="SAM" id="MobiDB-lite"/>
    </source>
</evidence>
<feature type="region of interest" description="Disordered" evidence="1">
    <location>
        <begin position="1"/>
        <end position="31"/>
    </location>
</feature>
<proteinExistence type="predicted"/>
<organism evidence="2 3">
    <name type="scientific">Pyrenophora seminiperda CCB06</name>
    <dbReference type="NCBI Taxonomy" id="1302712"/>
    <lineage>
        <taxon>Eukaryota</taxon>
        <taxon>Fungi</taxon>
        <taxon>Dikarya</taxon>
        <taxon>Ascomycota</taxon>
        <taxon>Pezizomycotina</taxon>
        <taxon>Dothideomycetes</taxon>
        <taxon>Pleosporomycetidae</taxon>
        <taxon>Pleosporales</taxon>
        <taxon>Pleosporineae</taxon>
        <taxon>Pleosporaceae</taxon>
        <taxon>Pyrenophora</taxon>
    </lineage>
</organism>
<dbReference type="PANTHER" id="PTHR36423:SF2">
    <property type="entry name" value="AFR070WP"/>
    <property type="match status" value="1"/>
</dbReference>
<dbReference type="Proteomes" id="UP000265663">
    <property type="component" value="Unassembled WGS sequence"/>
</dbReference>
<dbReference type="Pfam" id="PF08883">
    <property type="entry name" value="DOPA_dioxygen"/>
    <property type="match status" value="1"/>
</dbReference>
<accession>A0A3M7LTH1</accession>
<keyword evidence="2" id="KW-0223">Dioxygenase</keyword>
<dbReference type="InterPro" id="IPR023389">
    <property type="entry name" value="DOPA-like_sf"/>
</dbReference>
<dbReference type="EMBL" id="KE747806">
    <property type="protein sequence ID" value="RMZ66003.1"/>
    <property type="molecule type" value="Genomic_DNA"/>
</dbReference>
<sequence>MSDPSLYTYESPLKGYEGLEPLPNEKADDGKSYVTPAAAKKSEAYNSFVAPITNGIRGGFDIHIYFLQTDAEETKFANQLWERIRREFPELRIYRVWDKPIGPHPLAMFEVNIFTPGGGEGPYAKGDLDGAATALEFENVQED</sequence>
<keyword evidence="3" id="KW-1185">Reference proteome</keyword>
<protein>
    <submittedName>
        <fullName evidence="2">DOPA 45-dioxygenase</fullName>
    </submittedName>
</protein>
<evidence type="ECO:0000313" key="3">
    <source>
        <dbReference type="Proteomes" id="UP000265663"/>
    </source>
</evidence>
<dbReference type="OrthoDB" id="9970095at2759"/>
<reference evidence="2 3" key="1">
    <citation type="journal article" date="2014" name="PLoS ONE">
        <title>De novo Genome Assembly of the Fungal Plant Pathogen Pyrenophora semeniperda.</title>
        <authorList>
            <person name="Soliai M.M."/>
            <person name="Meyer S.E."/>
            <person name="Udall J.A."/>
            <person name="Elzinga D.E."/>
            <person name="Hermansen R.A."/>
            <person name="Bodily P.M."/>
            <person name="Hart A.A."/>
            <person name="Coleman C.E."/>
        </authorList>
    </citation>
    <scope>NUCLEOTIDE SEQUENCE [LARGE SCALE GENOMIC DNA]</scope>
    <source>
        <strain evidence="2 3">CCB06</strain>
        <tissue evidence="2">Mycelium</tissue>
    </source>
</reference>
<dbReference type="Gene3D" id="3.30.70.1240">
    <property type="entry name" value="DOPA-like domains"/>
    <property type="match status" value="1"/>
</dbReference>
<evidence type="ECO:0000313" key="2">
    <source>
        <dbReference type="EMBL" id="RMZ66003.1"/>
    </source>
</evidence>
<gene>
    <name evidence="2" type="ORF">GMOD_00005067</name>
</gene>
<keyword evidence="2" id="KW-0560">Oxidoreductase</keyword>
<dbReference type="PANTHER" id="PTHR36423">
    <property type="entry name" value="AFR070WP"/>
    <property type="match status" value="1"/>
</dbReference>
<dbReference type="AlphaFoldDB" id="A0A3M7LTH1"/>
<dbReference type="GO" id="GO:0051213">
    <property type="term" value="F:dioxygenase activity"/>
    <property type="evidence" value="ECO:0007669"/>
    <property type="project" value="UniProtKB-KW"/>
</dbReference>
<dbReference type="SUPFAM" id="SSF143410">
    <property type="entry name" value="DOPA-like"/>
    <property type="match status" value="1"/>
</dbReference>